<gene>
    <name evidence="1" type="ORF">OJF2_56700</name>
</gene>
<name>A0A5B9WAG0_9BACT</name>
<dbReference type="Pfam" id="PF06013">
    <property type="entry name" value="WXG100"/>
    <property type="match status" value="1"/>
</dbReference>
<accession>A0A5B9WAG0</accession>
<reference evidence="1 2" key="1">
    <citation type="submission" date="2019-08" db="EMBL/GenBank/DDBJ databases">
        <title>Deep-cultivation of Planctomycetes and their phenomic and genomic characterization uncovers novel biology.</title>
        <authorList>
            <person name="Wiegand S."/>
            <person name="Jogler M."/>
            <person name="Boedeker C."/>
            <person name="Pinto D."/>
            <person name="Vollmers J."/>
            <person name="Rivas-Marin E."/>
            <person name="Kohn T."/>
            <person name="Peeters S.H."/>
            <person name="Heuer A."/>
            <person name="Rast P."/>
            <person name="Oberbeckmann S."/>
            <person name="Bunk B."/>
            <person name="Jeske O."/>
            <person name="Meyerdierks A."/>
            <person name="Storesund J.E."/>
            <person name="Kallscheuer N."/>
            <person name="Luecker S."/>
            <person name="Lage O.M."/>
            <person name="Pohl T."/>
            <person name="Merkel B.J."/>
            <person name="Hornburger P."/>
            <person name="Mueller R.-W."/>
            <person name="Bruemmer F."/>
            <person name="Labrenz M."/>
            <person name="Spormann A.M."/>
            <person name="Op den Camp H."/>
            <person name="Overmann J."/>
            <person name="Amann R."/>
            <person name="Jetten M.S.M."/>
            <person name="Mascher T."/>
            <person name="Medema M.H."/>
            <person name="Devos D.P."/>
            <person name="Kaster A.-K."/>
            <person name="Ovreas L."/>
            <person name="Rohde M."/>
            <person name="Galperin M.Y."/>
            <person name="Jogler C."/>
        </authorList>
    </citation>
    <scope>NUCLEOTIDE SEQUENCE [LARGE SCALE GENOMIC DNA]</scope>
    <source>
        <strain evidence="1 2">OJF2</strain>
    </source>
</reference>
<keyword evidence="2" id="KW-1185">Reference proteome</keyword>
<dbReference type="InterPro" id="IPR010310">
    <property type="entry name" value="T7SS_ESAT-6-like"/>
</dbReference>
<sequence>MAQAIVNPDEIRRFAARLKQFNNDLMNQLGVLHGQVSGLGQSWRDREHDKFVEEFEQTMQVMKRFVDTTNQHIPFLLRKADRADEYLQQR</sequence>
<protein>
    <recommendedName>
        <fullName evidence="3">WXG100 family type VII secretion target</fullName>
    </recommendedName>
</protein>
<dbReference type="EMBL" id="CP042997">
    <property type="protein sequence ID" value="QEH37085.1"/>
    <property type="molecule type" value="Genomic_DNA"/>
</dbReference>
<dbReference type="OrthoDB" id="3035322at2"/>
<evidence type="ECO:0008006" key="3">
    <source>
        <dbReference type="Google" id="ProtNLM"/>
    </source>
</evidence>
<dbReference type="KEGG" id="agv:OJF2_56700"/>
<dbReference type="InterPro" id="IPR029013">
    <property type="entry name" value="HP0062-like_sf"/>
</dbReference>
<dbReference type="Proteomes" id="UP000324233">
    <property type="component" value="Chromosome"/>
</dbReference>
<dbReference type="AlphaFoldDB" id="A0A5B9WAG0"/>
<evidence type="ECO:0000313" key="2">
    <source>
        <dbReference type="Proteomes" id="UP000324233"/>
    </source>
</evidence>
<proteinExistence type="predicted"/>
<organism evidence="1 2">
    <name type="scientific">Aquisphaera giovannonii</name>
    <dbReference type="NCBI Taxonomy" id="406548"/>
    <lineage>
        <taxon>Bacteria</taxon>
        <taxon>Pseudomonadati</taxon>
        <taxon>Planctomycetota</taxon>
        <taxon>Planctomycetia</taxon>
        <taxon>Isosphaerales</taxon>
        <taxon>Isosphaeraceae</taxon>
        <taxon>Aquisphaera</taxon>
    </lineage>
</organism>
<dbReference type="SUPFAM" id="SSF158414">
    <property type="entry name" value="HP0062-like"/>
    <property type="match status" value="1"/>
</dbReference>
<evidence type="ECO:0000313" key="1">
    <source>
        <dbReference type="EMBL" id="QEH37085.1"/>
    </source>
</evidence>
<dbReference type="Gene3D" id="1.10.287.850">
    <property type="entry name" value="HP0062-like domain"/>
    <property type="match status" value="1"/>
</dbReference>
<dbReference type="RefSeq" id="WP_148596694.1">
    <property type="nucleotide sequence ID" value="NZ_CP042997.1"/>
</dbReference>